<evidence type="ECO:0000256" key="2">
    <source>
        <dbReference type="ARBA" id="ARBA00022490"/>
    </source>
</evidence>
<evidence type="ECO:0000313" key="4">
    <source>
        <dbReference type="Proteomes" id="UP000288805"/>
    </source>
</evidence>
<dbReference type="PANTHER" id="PTHR12085:SF3">
    <property type="entry name" value="SERINE_THREONINE-PROTEIN PHOSPHATASE 2A REGULATORY SUBUNIT B'' SUBUNIT GAMMA"/>
    <property type="match status" value="1"/>
</dbReference>
<accession>A0A438F6R4</accession>
<sequence>MWGPPVILTNIRVLNTRLVRGDSVSKNSDSPCTVGPAMAKATKPRRGRSAGVVDAVGPEPSPVHRIRYGLGSEALMGFEWRLGYMLFCYYVNQGLWLHESLLLVNTIEFCYSGKEESCISIKKHPEDLSLFLIDDLEDEKILLDIFKEKQQKSAEAGSIPSFYKKKPEEGSSVTGPEAGKISFFKGMVCIYCQMNYEDFCHIASVCTEQIGPKCRRFFSPSNFMKFEKDESGRIAILPFYLYVMRTVSLALLC</sequence>
<proteinExistence type="predicted"/>
<dbReference type="InterPro" id="IPR039865">
    <property type="entry name" value="PPP2R3C"/>
</dbReference>
<evidence type="ECO:0000313" key="3">
    <source>
        <dbReference type="EMBL" id="RVW55707.1"/>
    </source>
</evidence>
<reference evidence="3 4" key="1">
    <citation type="journal article" date="2018" name="PLoS Genet.">
        <title>Population sequencing reveals clonal diversity and ancestral inbreeding in the grapevine cultivar Chardonnay.</title>
        <authorList>
            <person name="Roach M.J."/>
            <person name="Johnson D.L."/>
            <person name="Bohlmann J."/>
            <person name="van Vuuren H.J."/>
            <person name="Jones S.J."/>
            <person name="Pretorius I.S."/>
            <person name="Schmidt S.A."/>
            <person name="Borneman A.R."/>
        </authorList>
    </citation>
    <scope>NUCLEOTIDE SEQUENCE [LARGE SCALE GENOMIC DNA]</scope>
    <source>
        <strain evidence="4">cv. Chardonnay</strain>
        <tissue evidence="3">Leaf</tissue>
    </source>
</reference>
<comment type="subcellular location">
    <subcellularLocation>
        <location evidence="1">Cytoplasm</location>
    </subcellularLocation>
</comment>
<keyword evidence="2" id="KW-0963">Cytoplasm</keyword>
<protein>
    <submittedName>
        <fullName evidence="3">Putative serine/threonine-protein phosphatase 2A regulatory subunit B'' subunit TON2</fullName>
    </submittedName>
</protein>
<comment type="caution">
    <text evidence="3">The sequence shown here is derived from an EMBL/GenBank/DDBJ whole genome shotgun (WGS) entry which is preliminary data.</text>
</comment>
<name>A0A438F6R4_VITVI</name>
<dbReference type="AlphaFoldDB" id="A0A438F6R4"/>
<dbReference type="EMBL" id="QGNW01001108">
    <property type="protein sequence ID" value="RVW55707.1"/>
    <property type="molecule type" value="Genomic_DNA"/>
</dbReference>
<dbReference type="GO" id="GO:0005737">
    <property type="term" value="C:cytoplasm"/>
    <property type="evidence" value="ECO:0007669"/>
    <property type="project" value="UniProtKB-SubCell"/>
</dbReference>
<evidence type="ECO:0000256" key="1">
    <source>
        <dbReference type="ARBA" id="ARBA00004496"/>
    </source>
</evidence>
<gene>
    <name evidence="3" type="primary">TON2_2</name>
    <name evidence="3" type="ORF">CK203_085217</name>
</gene>
<organism evidence="3 4">
    <name type="scientific">Vitis vinifera</name>
    <name type="common">Grape</name>
    <dbReference type="NCBI Taxonomy" id="29760"/>
    <lineage>
        <taxon>Eukaryota</taxon>
        <taxon>Viridiplantae</taxon>
        <taxon>Streptophyta</taxon>
        <taxon>Embryophyta</taxon>
        <taxon>Tracheophyta</taxon>
        <taxon>Spermatophyta</taxon>
        <taxon>Magnoliopsida</taxon>
        <taxon>eudicotyledons</taxon>
        <taxon>Gunneridae</taxon>
        <taxon>Pentapetalae</taxon>
        <taxon>rosids</taxon>
        <taxon>Vitales</taxon>
        <taxon>Vitaceae</taxon>
        <taxon>Viteae</taxon>
        <taxon>Vitis</taxon>
    </lineage>
</organism>
<dbReference type="Proteomes" id="UP000288805">
    <property type="component" value="Unassembled WGS sequence"/>
</dbReference>
<dbReference type="GO" id="GO:0035303">
    <property type="term" value="P:regulation of dephosphorylation"/>
    <property type="evidence" value="ECO:0007669"/>
    <property type="project" value="InterPro"/>
</dbReference>
<dbReference type="PANTHER" id="PTHR12085">
    <property type="entry name" value="SERINE/THREONINE-PROTEIN PHOSPHATASE 2A REGULATORY SUBUNIT B'' SUBUNIT GAMMA"/>
    <property type="match status" value="1"/>
</dbReference>